<dbReference type="SUPFAM" id="SSF110087">
    <property type="entry name" value="DR1885-like metal-binding protein"/>
    <property type="match status" value="1"/>
</dbReference>
<dbReference type="EMBL" id="BSYJ01000001">
    <property type="protein sequence ID" value="GMG85703.1"/>
    <property type="molecule type" value="Genomic_DNA"/>
</dbReference>
<name>A0ABQ6LUD6_9GAMM</name>
<dbReference type="PANTHER" id="PTHR36302">
    <property type="entry name" value="BLR7088 PROTEIN"/>
    <property type="match status" value="1"/>
</dbReference>
<dbReference type="PANTHER" id="PTHR36302:SF1">
    <property type="entry name" value="COPPER CHAPERONE PCU(A)C"/>
    <property type="match status" value="1"/>
</dbReference>
<evidence type="ECO:0000313" key="1">
    <source>
        <dbReference type="EMBL" id="GMG85703.1"/>
    </source>
</evidence>
<gene>
    <name evidence="1" type="ORF">MNKW57_00240</name>
</gene>
<dbReference type="InterPro" id="IPR058248">
    <property type="entry name" value="Lxx211020-like"/>
</dbReference>
<evidence type="ECO:0000313" key="2">
    <source>
        <dbReference type="Proteomes" id="UP001224392"/>
    </source>
</evidence>
<dbReference type="InterPro" id="IPR036182">
    <property type="entry name" value="PCuAC_sf"/>
</dbReference>
<proteinExistence type="predicted"/>
<dbReference type="Pfam" id="PF04314">
    <property type="entry name" value="PCuAC"/>
    <property type="match status" value="1"/>
</dbReference>
<protein>
    <submittedName>
        <fullName evidence="1">Copper chaperone PCu(A)C</fullName>
    </submittedName>
</protein>
<sequence>MALLALLGSSTAWACELEVTGFARETIPGQSMSAAYLHLRNDCEAARTLVEVTAQGMDVSIHETREVDGRVQMRALKQLVVPASGIVRMAPGGLHLMLEGAALKAGQALDVVLKFADGESQTVALAVEKIGAGKHHHHH</sequence>
<reference evidence="1 2" key="1">
    <citation type="submission" date="2023-04" db="EMBL/GenBank/DDBJ databases">
        <title>Marinobulbifer ophiurae gen. nov., sp. Nov., isolate from tissue of brittle star Ophioplocus japonicus.</title>
        <authorList>
            <person name="Kawano K."/>
            <person name="Sawayama S."/>
            <person name="Nakagawa S."/>
        </authorList>
    </citation>
    <scope>NUCLEOTIDE SEQUENCE [LARGE SCALE GENOMIC DNA]</scope>
    <source>
        <strain evidence="1 2">NKW57</strain>
    </source>
</reference>
<accession>A0ABQ6LUD6</accession>
<organism evidence="1 2">
    <name type="scientific">Biformimicrobium ophioploci</name>
    <dbReference type="NCBI Taxonomy" id="3036711"/>
    <lineage>
        <taxon>Bacteria</taxon>
        <taxon>Pseudomonadati</taxon>
        <taxon>Pseudomonadota</taxon>
        <taxon>Gammaproteobacteria</taxon>
        <taxon>Cellvibrionales</taxon>
        <taxon>Microbulbiferaceae</taxon>
        <taxon>Biformimicrobium</taxon>
    </lineage>
</organism>
<comment type="caution">
    <text evidence="1">The sequence shown here is derived from an EMBL/GenBank/DDBJ whole genome shotgun (WGS) entry which is preliminary data.</text>
</comment>
<dbReference type="Proteomes" id="UP001224392">
    <property type="component" value="Unassembled WGS sequence"/>
</dbReference>
<dbReference type="Gene3D" id="2.60.40.1890">
    <property type="entry name" value="PCu(A)C copper chaperone"/>
    <property type="match status" value="1"/>
</dbReference>
<keyword evidence="2" id="KW-1185">Reference proteome</keyword>
<dbReference type="InterPro" id="IPR007410">
    <property type="entry name" value="LpqE-like"/>
</dbReference>